<dbReference type="AlphaFoldDB" id="A0A086A4E6"/>
<keyword evidence="3" id="KW-1185">Reference proteome</keyword>
<feature type="domain" description="Serine aminopeptidase S33" evidence="1">
    <location>
        <begin position="71"/>
        <end position="190"/>
    </location>
</feature>
<dbReference type="OrthoDB" id="9777090at2"/>
<dbReference type="EMBL" id="JPRH01000006">
    <property type="protein sequence ID" value="KFF11560.1"/>
    <property type="molecule type" value="Genomic_DNA"/>
</dbReference>
<name>A0A086A4E6_9FLAO</name>
<dbReference type="STRING" id="445961.IW15_15220"/>
<evidence type="ECO:0000313" key="3">
    <source>
        <dbReference type="Proteomes" id="UP000028705"/>
    </source>
</evidence>
<proteinExistence type="predicted"/>
<keyword evidence="2" id="KW-0378">Hydrolase</keyword>
<dbReference type="Pfam" id="PF12146">
    <property type="entry name" value="Hydrolase_4"/>
    <property type="match status" value="1"/>
</dbReference>
<dbReference type="InterPro" id="IPR022742">
    <property type="entry name" value="Hydrolase_4"/>
</dbReference>
<comment type="caution">
    <text evidence="2">The sequence shown here is derived from an EMBL/GenBank/DDBJ whole genome shotgun (WGS) entry which is preliminary data.</text>
</comment>
<dbReference type="PANTHER" id="PTHR12277">
    <property type="entry name" value="ALPHA/BETA HYDROLASE DOMAIN-CONTAINING PROTEIN"/>
    <property type="match status" value="1"/>
</dbReference>
<dbReference type="SUPFAM" id="SSF53474">
    <property type="entry name" value="alpha/beta-Hydrolases"/>
    <property type="match status" value="1"/>
</dbReference>
<sequence length="269" mass="31150">MKKMILGIIAFLLIAYAFICVAVYFYQEQIIFYPEKLSENYSYDFGGNFEEISIYTKDKKKINSVLFKVENPRGVIFYLHGNAGSIKGWGEVAKLYNHMNYDVFIIDYRGYGKSEGGIESKEQLFSDVKLAYEEVKKRYSENKIIILGYSLGTGLASKLASQENAKLLILQAPYYSIEDEMNQKFSFLPKFLLKYNIETYDYLKTVRSPVIIFHGNKDEVINYKASLKLKANFKKGDRLILLKDQSHNGITDNLDYQNSMKTILEFDNK</sequence>
<dbReference type="InterPro" id="IPR029058">
    <property type="entry name" value="AB_hydrolase_fold"/>
</dbReference>
<dbReference type="GO" id="GO:0016787">
    <property type="term" value="F:hydrolase activity"/>
    <property type="evidence" value="ECO:0007669"/>
    <property type="project" value="UniProtKB-KW"/>
</dbReference>
<gene>
    <name evidence="2" type="ORF">IW15_15220</name>
</gene>
<dbReference type="Proteomes" id="UP000028705">
    <property type="component" value="Unassembled WGS sequence"/>
</dbReference>
<evidence type="ECO:0000313" key="2">
    <source>
        <dbReference type="EMBL" id="KFF11560.1"/>
    </source>
</evidence>
<accession>A0A086A4E6</accession>
<protein>
    <submittedName>
        <fullName evidence="2">Hydrolase</fullName>
    </submittedName>
</protein>
<reference evidence="2 3" key="1">
    <citation type="submission" date="2014-07" db="EMBL/GenBank/DDBJ databases">
        <title>Genome of Chryseobacterium soli DSM 19298.</title>
        <authorList>
            <person name="Stropko S.J."/>
            <person name="Pipes S.E."/>
            <person name="Newman J."/>
        </authorList>
    </citation>
    <scope>NUCLEOTIDE SEQUENCE [LARGE SCALE GENOMIC DNA]</scope>
    <source>
        <strain evidence="2 3">DSM 19298</strain>
    </source>
</reference>
<dbReference type="PANTHER" id="PTHR12277:SF81">
    <property type="entry name" value="PROTEIN ABHD13"/>
    <property type="match status" value="1"/>
</dbReference>
<organism evidence="2 3">
    <name type="scientific">Chryseobacterium soli</name>
    <dbReference type="NCBI Taxonomy" id="445961"/>
    <lineage>
        <taxon>Bacteria</taxon>
        <taxon>Pseudomonadati</taxon>
        <taxon>Bacteroidota</taxon>
        <taxon>Flavobacteriia</taxon>
        <taxon>Flavobacteriales</taxon>
        <taxon>Weeksellaceae</taxon>
        <taxon>Chryseobacterium group</taxon>
        <taxon>Chryseobacterium</taxon>
    </lineage>
</organism>
<evidence type="ECO:0000259" key="1">
    <source>
        <dbReference type="Pfam" id="PF12146"/>
    </source>
</evidence>
<dbReference type="Gene3D" id="3.40.50.1820">
    <property type="entry name" value="alpha/beta hydrolase"/>
    <property type="match status" value="1"/>
</dbReference>
<dbReference type="RefSeq" id="WP_034712728.1">
    <property type="nucleotide sequence ID" value="NZ_JPRH01000006.1"/>
</dbReference>
<dbReference type="eggNOG" id="COG1073">
    <property type="taxonomic scope" value="Bacteria"/>
</dbReference>